<evidence type="ECO:0000313" key="7">
    <source>
        <dbReference type="Proteomes" id="UP000601223"/>
    </source>
</evidence>
<comment type="cofactor">
    <cofactor evidence="1">
        <name>Fe(2+)</name>
        <dbReference type="ChEBI" id="CHEBI:29033"/>
    </cofactor>
</comment>
<sequence length="337" mass="36671">MEAMSEPLRIRTDGTAPPTIDLDTVSHHGIQATMDWIAEHRSPLDAALSEHGALYLAGAGIASREDFAAVRDVVFDQPAAYHEKATPRTDFGSGVYSSTDLPPAQSIRQHNENSYTLSFPGRLLFGCVTAPTYGGATTVANVRSVLGALPERITARMAEAGWCLTRNYQAAIGLPWTTAFGTERESDVEAYCAANAMRCTWVDGVLRTEQNRPGIIRHPASGEPVWFNHAAFWSEWSLDPAIRDMLIDEFDHDGLPFATSYGDGAALTEADVAEINSAYDRMTRRRPWTRGDLLLVDNVMSSHGRDSFSGARDIVVAMGDPVTLADCVPQGSAVLIR</sequence>
<dbReference type="SUPFAM" id="SSF51197">
    <property type="entry name" value="Clavaminate synthase-like"/>
    <property type="match status" value="1"/>
</dbReference>
<evidence type="ECO:0000256" key="3">
    <source>
        <dbReference type="ARBA" id="ARBA00023004"/>
    </source>
</evidence>
<evidence type="ECO:0000256" key="1">
    <source>
        <dbReference type="ARBA" id="ARBA00001954"/>
    </source>
</evidence>
<protein>
    <submittedName>
        <fullName evidence="6">Protein AmbC</fullName>
    </submittedName>
</protein>
<evidence type="ECO:0000256" key="2">
    <source>
        <dbReference type="ARBA" id="ARBA00023002"/>
    </source>
</evidence>
<dbReference type="Pfam" id="PF02668">
    <property type="entry name" value="TauD"/>
    <property type="match status" value="1"/>
</dbReference>
<keyword evidence="7" id="KW-1185">Reference proteome</keyword>
<organism evidence="6 7">
    <name type="scientific">Catellatospora bangladeshensis</name>
    <dbReference type="NCBI Taxonomy" id="310355"/>
    <lineage>
        <taxon>Bacteria</taxon>
        <taxon>Bacillati</taxon>
        <taxon>Actinomycetota</taxon>
        <taxon>Actinomycetes</taxon>
        <taxon>Micromonosporales</taxon>
        <taxon>Micromonosporaceae</taxon>
        <taxon>Catellatospora</taxon>
    </lineage>
</organism>
<dbReference type="Gene3D" id="3.60.130.10">
    <property type="entry name" value="Clavaminate synthase-like"/>
    <property type="match status" value="1"/>
</dbReference>
<comment type="caution">
    <text evidence="6">The sequence shown here is derived from an EMBL/GenBank/DDBJ whole genome shotgun (WGS) entry which is preliminary data.</text>
</comment>
<evidence type="ECO:0000259" key="5">
    <source>
        <dbReference type="Pfam" id="PF02668"/>
    </source>
</evidence>
<keyword evidence="4" id="KW-0045">Antibiotic biosynthesis</keyword>
<gene>
    <name evidence="6" type="primary">ambC</name>
    <name evidence="6" type="ORF">Cba03nite_69410</name>
</gene>
<dbReference type="PANTHER" id="PTHR10696:SF56">
    <property type="entry name" value="TAUD_TFDA-LIKE DOMAIN-CONTAINING PROTEIN"/>
    <property type="match status" value="1"/>
</dbReference>
<dbReference type="AlphaFoldDB" id="A0A8J3JIV8"/>
<evidence type="ECO:0000256" key="4">
    <source>
        <dbReference type="ARBA" id="ARBA00023194"/>
    </source>
</evidence>
<dbReference type="Proteomes" id="UP000601223">
    <property type="component" value="Unassembled WGS sequence"/>
</dbReference>
<dbReference type="InterPro" id="IPR050411">
    <property type="entry name" value="AlphaKG_dependent_hydroxylases"/>
</dbReference>
<feature type="domain" description="TauD/TfdA-like" evidence="5">
    <location>
        <begin position="32"/>
        <end position="317"/>
    </location>
</feature>
<reference evidence="6 7" key="1">
    <citation type="submission" date="2021-01" db="EMBL/GenBank/DDBJ databases">
        <title>Whole genome shotgun sequence of Catellatospora bangladeshensis NBRC 107357.</title>
        <authorList>
            <person name="Komaki H."/>
            <person name="Tamura T."/>
        </authorList>
    </citation>
    <scope>NUCLEOTIDE SEQUENCE [LARGE SCALE GENOMIC DNA]</scope>
    <source>
        <strain evidence="6 7">NBRC 107357</strain>
    </source>
</reference>
<dbReference type="InterPro" id="IPR042098">
    <property type="entry name" value="TauD-like_sf"/>
</dbReference>
<accession>A0A8J3JIV8</accession>
<name>A0A8J3JIV8_9ACTN</name>
<keyword evidence="3" id="KW-0408">Iron</keyword>
<dbReference type="InterPro" id="IPR003819">
    <property type="entry name" value="TauD/TfdA-like"/>
</dbReference>
<proteinExistence type="predicted"/>
<dbReference type="EMBL" id="BONF01000049">
    <property type="protein sequence ID" value="GIF85592.1"/>
    <property type="molecule type" value="Genomic_DNA"/>
</dbReference>
<evidence type="ECO:0000313" key="6">
    <source>
        <dbReference type="EMBL" id="GIF85592.1"/>
    </source>
</evidence>
<keyword evidence="2" id="KW-0560">Oxidoreductase</keyword>
<dbReference type="GO" id="GO:0017000">
    <property type="term" value="P:antibiotic biosynthetic process"/>
    <property type="evidence" value="ECO:0007669"/>
    <property type="project" value="UniProtKB-KW"/>
</dbReference>
<dbReference type="PANTHER" id="PTHR10696">
    <property type="entry name" value="GAMMA-BUTYROBETAINE HYDROXYLASE-RELATED"/>
    <property type="match status" value="1"/>
</dbReference>
<dbReference type="GO" id="GO:0016491">
    <property type="term" value="F:oxidoreductase activity"/>
    <property type="evidence" value="ECO:0007669"/>
    <property type="project" value="UniProtKB-KW"/>
</dbReference>